<organism evidence="7 8">
    <name type="scientific">Mesomycoplasma lagogenitalium</name>
    <dbReference type="NCBI Taxonomy" id="171286"/>
    <lineage>
        <taxon>Bacteria</taxon>
        <taxon>Bacillati</taxon>
        <taxon>Mycoplasmatota</taxon>
        <taxon>Mycoplasmoidales</taxon>
        <taxon>Metamycoplasmataceae</taxon>
        <taxon>Mesomycoplasma</taxon>
    </lineage>
</organism>
<dbReference type="HAMAP" id="MF_01345_B">
    <property type="entry name" value="Ribosomal_uS17_B"/>
    <property type="match status" value="1"/>
</dbReference>
<dbReference type="InterPro" id="IPR019984">
    <property type="entry name" value="Ribosomal_uS17_bact/chlr"/>
</dbReference>
<evidence type="ECO:0000256" key="5">
    <source>
        <dbReference type="ARBA" id="ARBA00023274"/>
    </source>
</evidence>
<evidence type="ECO:0000256" key="3">
    <source>
        <dbReference type="ARBA" id="ARBA00022884"/>
    </source>
</evidence>
<dbReference type="NCBIfam" id="TIGR03635">
    <property type="entry name" value="uS17_bact"/>
    <property type="match status" value="1"/>
</dbReference>
<evidence type="ECO:0000313" key="8">
    <source>
        <dbReference type="Proteomes" id="UP001179842"/>
    </source>
</evidence>
<keyword evidence="4 6" id="KW-0689">Ribosomal protein</keyword>
<dbReference type="EMBL" id="CP122979">
    <property type="protein sequence ID" value="WGI36579.1"/>
    <property type="molecule type" value="Genomic_DNA"/>
</dbReference>
<keyword evidence="3 6" id="KW-0694">RNA-binding</keyword>
<dbReference type="Pfam" id="PF00366">
    <property type="entry name" value="Ribosomal_S17"/>
    <property type="match status" value="1"/>
</dbReference>
<reference evidence="7" key="1">
    <citation type="submission" date="2023-04" db="EMBL/GenBank/DDBJ databases">
        <title>Completed genome of Mycoplasma lagogenitalium type strain 12MS.</title>
        <authorList>
            <person name="Spergser J."/>
        </authorList>
    </citation>
    <scope>NUCLEOTIDE SEQUENCE</scope>
    <source>
        <strain evidence="7">12MS</strain>
    </source>
</reference>
<dbReference type="PRINTS" id="PR00973">
    <property type="entry name" value="RIBOSOMALS17"/>
</dbReference>
<evidence type="ECO:0000256" key="2">
    <source>
        <dbReference type="ARBA" id="ARBA00022730"/>
    </source>
</evidence>
<dbReference type="GO" id="GO:0005840">
    <property type="term" value="C:ribosome"/>
    <property type="evidence" value="ECO:0007669"/>
    <property type="project" value="UniProtKB-KW"/>
</dbReference>
<dbReference type="InterPro" id="IPR000266">
    <property type="entry name" value="Ribosomal_uS17"/>
</dbReference>
<keyword evidence="8" id="KW-1185">Reference proteome</keyword>
<comment type="similarity">
    <text evidence="1 6">Belongs to the universal ribosomal protein uS17 family.</text>
</comment>
<keyword evidence="5 6" id="KW-0687">Ribonucleoprotein</keyword>
<evidence type="ECO:0000313" key="7">
    <source>
        <dbReference type="EMBL" id="WGI36579.1"/>
    </source>
</evidence>
<proteinExistence type="inferred from homology"/>
<sequence length="89" mass="10264">MERKNARKSLIGKVVSDKNQKTIIVAVDTYIKHPLYGKRFKVTKKFATHDEKEEASLGDIVKISETRPFSKTKTFRLVEIREKAKEGVE</sequence>
<evidence type="ECO:0000256" key="4">
    <source>
        <dbReference type="ARBA" id="ARBA00022980"/>
    </source>
</evidence>
<name>A0ABY8LTL0_9BACT</name>
<gene>
    <name evidence="6 7" type="primary">rpsQ</name>
    <name evidence="7" type="ORF">QEG99_03890</name>
</gene>
<dbReference type="PANTHER" id="PTHR10744:SF1">
    <property type="entry name" value="SMALL RIBOSOMAL SUBUNIT PROTEIN US17M"/>
    <property type="match status" value="1"/>
</dbReference>
<dbReference type="PANTHER" id="PTHR10744">
    <property type="entry name" value="40S RIBOSOMAL PROTEIN S11 FAMILY MEMBER"/>
    <property type="match status" value="1"/>
</dbReference>
<dbReference type="Proteomes" id="UP001179842">
    <property type="component" value="Chromosome"/>
</dbReference>
<keyword evidence="2 6" id="KW-0699">rRNA-binding</keyword>
<accession>A0ABY8LTL0</accession>
<evidence type="ECO:0000256" key="1">
    <source>
        <dbReference type="ARBA" id="ARBA00010254"/>
    </source>
</evidence>
<dbReference type="InterPro" id="IPR012340">
    <property type="entry name" value="NA-bd_OB-fold"/>
</dbReference>
<dbReference type="SUPFAM" id="SSF50249">
    <property type="entry name" value="Nucleic acid-binding proteins"/>
    <property type="match status" value="1"/>
</dbReference>
<evidence type="ECO:0000256" key="6">
    <source>
        <dbReference type="HAMAP-Rule" id="MF_01345"/>
    </source>
</evidence>
<dbReference type="RefSeq" id="WP_280101880.1">
    <property type="nucleotide sequence ID" value="NZ_CP122979.1"/>
</dbReference>
<dbReference type="Gene3D" id="2.40.50.140">
    <property type="entry name" value="Nucleic acid-binding proteins"/>
    <property type="match status" value="1"/>
</dbReference>
<comment type="subunit">
    <text evidence="6">Part of the 30S ribosomal subunit.</text>
</comment>
<comment type="function">
    <text evidence="6">One of the primary rRNA binding proteins, it binds specifically to the 5'-end of 16S ribosomal RNA.</text>
</comment>
<dbReference type="NCBIfam" id="NF004123">
    <property type="entry name" value="PRK05610.1"/>
    <property type="match status" value="1"/>
</dbReference>
<dbReference type="CDD" id="cd00364">
    <property type="entry name" value="Ribosomal_uS17"/>
    <property type="match status" value="1"/>
</dbReference>
<protein>
    <recommendedName>
        <fullName evidence="6">Small ribosomal subunit protein uS17</fullName>
    </recommendedName>
</protein>